<proteinExistence type="predicted"/>
<sequence>MALLVMFNNFFHDLTAALWLCSAAVIWWLTSRVKRNGHSQVARFYSEIFPTLFRVSLGSLVLNLLFGVGRALAYYQYEYLPAAGRGQVTALIIKHILLFSVVLLGIVIEIRAYRLQQQLKAGDA</sequence>
<evidence type="ECO:0000256" key="1">
    <source>
        <dbReference type="SAM" id="Phobius"/>
    </source>
</evidence>
<reference evidence="3" key="1">
    <citation type="journal article" date="2017" name="Appl. Environ. Microbiol.">
        <title>Genomic Analysis of Calderihabitans maritimus KKC1, a Thermophilic, Hydrogenogenic, Carboxydotrophic Bacterium Isolated from Marine Sediment.</title>
        <authorList>
            <person name="Omae K."/>
            <person name="Yoneda Y."/>
            <person name="Fukuyama Y."/>
            <person name="Yoshida T."/>
            <person name="Sako Y."/>
        </authorList>
    </citation>
    <scope>NUCLEOTIDE SEQUENCE [LARGE SCALE GENOMIC DNA]</scope>
    <source>
        <strain evidence="3">KKC1</strain>
    </source>
</reference>
<evidence type="ECO:0000313" key="2">
    <source>
        <dbReference type="EMBL" id="GAW93596.1"/>
    </source>
</evidence>
<name>A0A1Z5HVN4_9FIRM</name>
<dbReference type="RefSeq" id="WP_088554693.1">
    <property type="nucleotide sequence ID" value="NZ_BDGJ01000164.1"/>
</dbReference>
<dbReference type="Proteomes" id="UP000197032">
    <property type="component" value="Unassembled WGS sequence"/>
</dbReference>
<keyword evidence="3" id="KW-1185">Reference proteome</keyword>
<feature type="transmembrane region" description="Helical" evidence="1">
    <location>
        <begin position="12"/>
        <end position="30"/>
    </location>
</feature>
<organism evidence="2 3">
    <name type="scientific">Calderihabitans maritimus</name>
    <dbReference type="NCBI Taxonomy" id="1246530"/>
    <lineage>
        <taxon>Bacteria</taxon>
        <taxon>Bacillati</taxon>
        <taxon>Bacillota</taxon>
        <taxon>Clostridia</taxon>
        <taxon>Neomoorellales</taxon>
        <taxon>Calderihabitantaceae</taxon>
        <taxon>Calderihabitans</taxon>
    </lineage>
</organism>
<keyword evidence="1" id="KW-1133">Transmembrane helix</keyword>
<gene>
    <name evidence="2" type="ORF">KKC1_27250</name>
</gene>
<accession>A0A1Z5HVN4</accession>
<comment type="caution">
    <text evidence="2">The sequence shown here is derived from an EMBL/GenBank/DDBJ whole genome shotgun (WGS) entry which is preliminary data.</text>
</comment>
<keyword evidence="1" id="KW-0472">Membrane</keyword>
<keyword evidence="1" id="KW-0812">Transmembrane</keyword>
<dbReference type="EMBL" id="BDGJ01000164">
    <property type="protein sequence ID" value="GAW93596.1"/>
    <property type="molecule type" value="Genomic_DNA"/>
</dbReference>
<feature type="transmembrane region" description="Helical" evidence="1">
    <location>
        <begin position="92"/>
        <end position="110"/>
    </location>
</feature>
<protein>
    <submittedName>
        <fullName evidence="2">Uncharacterized protein</fullName>
    </submittedName>
</protein>
<dbReference type="OrthoDB" id="9774448at2"/>
<dbReference type="AlphaFoldDB" id="A0A1Z5HVN4"/>
<feature type="transmembrane region" description="Helical" evidence="1">
    <location>
        <begin position="51"/>
        <end position="72"/>
    </location>
</feature>
<evidence type="ECO:0000313" key="3">
    <source>
        <dbReference type="Proteomes" id="UP000197032"/>
    </source>
</evidence>